<protein>
    <submittedName>
        <fullName evidence="3">Uncharacterized protein</fullName>
    </submittedName>
</protein>
<feature type="transmembrane region" description="Helical" evidence="2">
    <location>
        <begin position="72"/>
        <end position="91"/>
    </location>
</feature>
<keyword evidence="4" id="KW-1185">Reference proteome</keyword>
<sequence>MNIEKSSTEMPKTPGLGETGDSGTGQRMSERGGELYGKAESAVGDAYEKTEKMVGEKYKQAMSYGGKNPGKSLLVGLAIGMGLGYLLGASTRQSQFSEFQKYFR</sequence>
<keyword evidence="2" id="KW-1133">Transmembrane helix</keyword>
<reference evidence="3 4" key="1">
    <citation type="submission" date="2016-10" db="EMBL/GenBank/DDBJ databases">
        <authorList>
            <person name="de Groot N.N."/>
        </authorList>
    </citation>
    <scope>NUCLEOTIDE SEQUENCE [LARGE SCALE GENOMIC DNA]</scope>
    <source>
        <strain evidence="3 4">ASO4-2</strain>
    </source>
</reference>
<organism evidence="3 4">
    <name type="scientific">Desulfonatronum thiosulfatophilum</name>
    <dbReference type="NCBI Taxonomy" id="617002"/>
    <lineage>
        <taxon>Bacteria</taxon>
        <taxon>Pseudomonadati</taxon>
        <taxon>Thermodesulfobacteriota</taxon>
        <taxon>Desulfovibrionia</taxon>
        <taxon>Desulfovibrionales</taxon>
        <taxon>Desulfonatronaceae</taxon>
        <taxon>Desulfonatronum</taxon>
    </lineage>
</organism>
<feature type="compositionally biased region" description="Polar residues" evidence="1">
    <location>
        <begin position="1"/>
        <end position="10"/>
    </location>
</feature>
<feature type="region of interest" description="Disordered" evidence="1">
    <location>
        <begin position="1"/>
        <end position="40"/>
    </location>
</feature>
<evidence type="ECO:0000313" key="4">
    <source>
        <dbReference type="Proteomes" id="UP000198771"/>
    </source>
</evidence>
<dbReference type="STRING" id="617002.SAMN05660653_00110"/>
<evidence type="ECO:0000313" key="3">
    <source>
        <dbReference type="EMBL" id="SDB02795.1"/>
    </source>
</evidence>
<dbReference type="EMBL" id="FMXO01000001">
    <property type="protein sequence ID" value="SDB02795.1"/>
    <property type="molecule type" value="Genomic_DNA"/>
</dbReference>
<keyword evidence="2" id="KW-0812">Transmembrane</keyword>
<dbReference type="Proteomes" id="UP000198771">
    <property type="component" value="Unassembled WGS sequence"/>
</dbReference>
<name>A0A1G6A320_9BACT</name>
<keyword evidence="2" id="KW-0472">Membrane</keyword>
<proteinExistence type="predicted"/>
<dbReference type="RefSeq" id="WP_092116152.1">
    <property type="nucleotide sequence ID" value="NZ_FMXO01000001.1"/>
</dbReference>
<evidence type="ECO:0000256" key="1">
    <source>
        <dbReference type="SAM" id="MobiDB-lite"/>
    </source>
</evidence>
<dbReference type="AlphaFoldDB" id="A0A1G6A320"/>
<gene>
    <name evidence="3" type="ORF">SAMN05660653_00110</name>
</gene>
<evidence type="ECO:0000256" key="2">
    <source>
        <dbReference type="SAM" id="Phobius"/>
    </source>
</evidence>
<accession>A0A1G6A320</accession>